<reference evidence="7" key="1">
    <citation type="journal article" date="2020" name="Fungal Divers.">
        <title>Resolving the Mortierellaceae phylogeny through synthesis of multi-gene phylogenetics and phylogenomics.</title>
        <authorList>
            <person name="Vandepol N."/>
            <person name="Liber J."/>
            <person name="Desiro A."/>
            <person name="Na H."/>
            <person name="Kennedy M."/>
            <person name="Barry K."/>
            <person name="Grigoriev I.V."/>
            <person name="Miller A.N."/>
            <person name="O'Donnell K."/>
            <person name="Stajich J.E."/>
            <person name="Bonito G."/>
        </authorList>
    </citation>
    <scope>NUCLEOTIDE SEQUENCE</scope>
    <source>
        <strain evidence="7">BC1065</strain>
    </source>
</reference>
<sequence length="690" mass="76584">MGHVKKANFSLAYERIRKTALPGQSTVLFFVAADVDAICAFRILATLFKSDSISYVVVPVGNMDDVKNEAKSISRSIRSVIMLNCGALFNMEDYIELHEDITVYVFDSHRPVDLRNCFWHNEVIVAHDTDLDRELQQEKDALIFTEENEYEPDADGGRRSPADDEDDLEGDDDDDDDDEDGYGQGRRQRRRTGLDTEVVPGEKNREWEAASETIVQYMSQGLTFGNSISNQCYTIASQLDRVSGHILWLAIVGLTSMYTNEQISHEQYLEKVQLYKDESERLFPAPASRSALSRDIPSVSTPLEEGKIQCTDEYRFVMVRHWSLYEAMYHSHYVASRLGIWRERGRRRLLALLAKMGFSLQESHQVYTHMDINLKRILKEKIESVAPEYGMHEILFTSFLRSRGFQGAMSASDFAYAASALLEVSPEASICLGIKADEHLGLDLAGSSSAASAFSTNPLMTANGTGPPSGSTAASTVAGANGPSRSTATARGSAANGSGDAQDSDSSGASTQPAWWHANFYKACDALSESAHHLEEGVVLAMKLRRAIIRQGVAIIDKQLIKTLSNYRLTTVKDGPDLPVFWNPSAIQQLAQFLVYAIREYGSSKSSSRPIPLVLAVLNEPSQTYYIAGVNGSSNIGEVISNKFGTAFQRISMLEGIPVRYVGYDHTVIEIDRDDFEGFLSHIGRYLKKK</sequence>
<evidence type="ECO:0000256" key="1">
    <source>
        <dbReference type="ARBA" id="ARBA00004123"/>
    </source>
</evidence>
<comment type="subcellular location">
    <subcellularLocation>
        <location evidence="1">Nucleus</location>
    </subcellularLocation>
</comment>
<evidence type="ECO:0000256" key="5">
    <source>
        <dbReference type="ARBA" id="ARBA00023306"/>
    </source>
</evidence>
<evidence type="ECO:0000256" key="3">
    <source>
        <dbReference type="ARBA" id="ARBA00022705"/>
    </source>
</evidence>
<gene>
    <name evidence="7" type="ORF">DFQ27_006627</name>
</gene>
<feature type="region of interest" description="Disordered" evidence="6">
    <location>
        <begin position="459"/>
        <end position="510"/>
    </location>
</feature>
<keyword evidence="5" id="KW-0131">Cell cycle</keyword>
<dbReference type="PANTHER" id="PTHR10507:SF0">
    <property type="entry name" value="CELL DIVISION CONTROL PROTEIN 45 HOMOLOG"/>
    <property type="match status" value="1"/>
</dbReference>
<feature type="compositionally biased region" description="Low complexity" evidence="6">
    <location>
        <begin position="469"/>
        <end position="510"/>
    </location>
</feature>
<protein>
    <recommendedName>
        <fullName evidence="9">CDC45-like protein</fullName>
    </recommendedName>
</protein>
<feature type="compositionally biased region" description="Polar residues" evidence="6">
    <location>
        <begin position="459"/>
        <end position="468"/>
    </location>
</feature>
<comment type="similarity">
    <text evidence="2">Belongs to the CDC45 family.</text>
</comment>
<dbReference type="GO" id="GO:0003688">
    <property type="term" value="F:DNA replication origin binding"/>
    <property type="evidence" value="ECO:0007669"/>
    <property type="project" value="TreeGrafter"/>
</dbReference>
<evidence type="ECO:0000256" key="6">
    <source>
        <dbReference type="SAM" id="MobiDB-lite"/>
    </source>
</evidence>
<dbReference type="AlphaFoldDB" id="A0A9P6U0T6"/>
<comment type="caution">
    <text evidence="7">The sequence shown here is derived from an EMBL/GenBank/DDBJ whole genome shotgun (WGS) entry which is preliminary data.</text>
</comment>
<keyword evidence="4" id="KW-0539">Nucleus</keyword>
<dbReference type="Proteomes" id="UP000807716">
    <property type="component" value="Unassembled WGS sequence"/>
</dbReference>
<accession>A0A9P6U0T6</accession>
<keyword evidence="8" id="KW-1185">Reference proteome</keyword>
<dbReference type="GO" id="GO:0003682">
    <property type="term" value="F:chromatin binding"/>
    <property type="evidence" value="ECO:0007669"/>
    <property type="project" value="TreeGrafter"/>
</dbReference>
<dbReference type="GO" id="GO:0031261">
    <property type="term" value="C:DNA replication preinitiation complex"/>
    <property type="evidence" value="ECO:0007669"/>
    <property type="project" value="TreeGrafter"/>
</dbReference>
<name>A0A9P6U0T6_9FUNG</name>
<organism evidence="7 8">
    <name type="scientific">Actinomortierella ambigua</name>
    <dbReference type="NCBI Taxonomy" id="1343610"/>
    <lineage>
        <taxon>Eukaryota</taxon>
        <taxon>Fungi</taxon>
        <taxon>Fungi incertae sedis</taxon>
        <taxon>Mucoromycota</taxon>
        <taxon>Mortierellomycotina</taxon>
        <taxon>Mortierellomycetes</taxon>
        <taxon>Mortierellales</taxon>
        <taxon>Mortierellaceae</taxon>
        <taxon>Actinomortierella</taxon>
    </lineage>
</organism>
<dbReference type="OrthoDB" id="10258882at2759"/>
<evidence type="ECO:0000256" key="4">
    <source>
        <dbReference type="ARBA" id="ARBA00023242"/>
    </source>
</evidence>
<evidence type="ECO:0000313" key="8">
    <source>
        <dbReference type="Proteomes" id="UP000807716"/>
    </source>
</evidence>
<dbReference type="EMBL" id="JAAAJB010000497">
    <property type="protein sequence ID" value="KAG0254782.1"/>
    <property type="molecule type" value="Genomic_DNA"/>
</dbReference>
<evidence type="ECO:0008006" key="9">
    <source>
        <dbReference type="Google" id="ProtNLM"/>
    </source>
</evidence>
<feature type="region of interest" description="Disordered" evidence="6">
    <location>
        <begin position="144"/>
        <end position="205"/>
    </location>
</feature>
<feature type="compositionally biased region" description="Acidic residues" evidence="6">
    <location>
        <begin position="163"/>
        <end position="181"/>
    </location>
</feature>
<evidence type="ECO:0000256" key="2">
    <source>
        <dbReference type="ARBA" id="ARBA00010727"/>
    </source>
</evidence>
<dbReference type="GO" id="GO:1902977">
    <property type="term" value="P:mitotic DNA replication preinitiation complex assembly"/>
    <property type="evidence" value="ECO:0007669"/>
    <property type="project" value="TreeGrafter"/>
</dbReference>
<evidence type="ECO:0000313" key="7">
    <source>
        <dbReference type="EMBL" id="KAG0254782.1"/>
    </source>
</evidence>
<dbReference type="GO" id="GO:0003697">
    <property type="term" value="F:single-stranded DNA binding"/>
    <property type="evidence" value="ECO:0007669"/>
    <property type="project" value="TreeGrafter"/>
</dbReference>
<dbReference type="PANTHER" id="PTHR10507">
    <property type="entry name" value="CDC45-RELATED PROTEIN"/>
    <property type="match status" value="1"/>
</dbReference>
<dbReference type="InterPro" id="IPR003874">
    <property type="entry name" value="CDC45"/>
</dbReference>
<dbReference type="GO" id="GO:0000727">
    <property type="term" value="P:double-strand break repair via break-induced replication"/>
    <property type="evidence" value="ECO:0007669"/>
    <property type="project" value="TreeGrafter"/>
</dbReference>
<dbReference type="Pfam" id="PF02724">
    <property type="entry name" value="CDC45"/>
    <property type="match status" value="1"/>
</dbReference>
<proteinExistence type="inferred from homology"/>
<dbReference type="GO" id="GO:0006270">
    <property type="term" value="P:DNA replication initiation"/>
    <property type="evidence" value="ECO:0007669"/>
    <property type="project" value="InterPro"/>
</dbReference>
<keyword evidence="3" id="KW-0235">DNA replication</keyword>